<protein>
    <submittedName>
        <fullName evidence="8">M48 family metalloprotease</fullName>
    </submittedName>
</protein>
<keyword evidence="5 6" id="KW-0482">Metalloprotease</keyword>
<comment type="similarity">
    <text evidence="6">Belongs to the peptidase M48 family.</text>
</comment>
<dbReference type="GO" id="GO:0004222">
    <property type="term" value="F:metalloendopeptidase activity"/>
    <property type="evidence" value="ECO:0007669"/>
    <property type="project" value="InterPro"/>
</dbReference>
<name>A0A5B8YFB4_9FLAO</name>
<reference evidence="8 9" key="1">
    <citation type="submission" date="2019-08" db="EMBL/GenBank/DDBJ databases">
        <title>Antarcticibacterium arcticum sp. nov., a bacterium isolated from marine sediment of the Canadian Beaufort Sea.</title>
        <authorList>
            <person name="Lee Y.M."/>
            <person name="Baek K."/>
            <person name="Lee D.-H."/>
            <person name="Shin S.C."/>
            <person name="Jin Y.K."/>
            <person name="Park Y."/>
        </authorList>
    </citation>
    <scope>NUCLEOTIDE SEQUENCE [LARGE SCALE GENOMIC DNA]</scope>
    <source>
        <strain evidence="8 9">PAMC 28998</strain>
    </source>
</reference>
<evidence type="ECO:0000313" key="9">
    <source>
        <dbReference type="Proteomes" id="UP000321954"/>
    </source>
</evidence>
<evidence type="ECO:0000256" key="5">
    <source>
        <dbReference type="ARBA" id="ARBA00023049"/>
    </source>
</evidence>
<gene>
    <name evidence="8" type="ORF">FK178_00230</name>
</gene>
<keyword evidence="3 6" id="KW-0378">Hydrolase</keyword>
<dbReference type="GO" id="GO:0046872">
    <property type="term" value="F:metal ion binding"/>
    <property type="evidence" value="ECO:0007669"/>
    <property type="project" value="UniProtKB-KW"/>
</dbReference>
<feature type="domain" description="Peptidase M48" evidence="7">
    <location>
        <begin position="71"/>
        <end position="249"/>
    </location>
</feature>
<dbReference type="Gene3D" id="3.30.2010.10">
    <property type="entry name" value="Metalloproteases ('zincins'), catalytic domain"/>
    <property type="match status" value="1"/>
</dbReference>
<evidence type="ECO:0000256" key="3">
    <source>
        <dbReference type="ARBA" id="ARBA00022801"/>
    </source>
</evidence>
<evidence type="ECO:0000256" key="4">
    <source>
        <dbReference type="ARBA" id="ARBA00022833"/>
    </source>
</evidence>
<dbReference type="KEGG" id="anp:FK178_00230"/>
<evidence type="ECO:0000256" key="1">
    <source>
        <dbReference type="ARBA" id="ARBA00022670"/>
    </source>
</evidence>
<dbReference type="PANTHER" id="PTHR22726:SF1">
    <property type="entry name" value="METALLOENDOPEPTIDASE OMA1, MITOCHONDRIAL"/>
    <property type="match status" value="1"/>
</dbReference>
<dbReference type="Pfam" id="PF01435">
    <property type="entry name" value="Peptidase_M48"/>
    <property type="match status" value="1"/>
</dbReference>
<proteinExistence type="inferred from homology"/>
<dbReference type="InterPro" id="IPR001915">
    <property type="entry name" value="Peptidase_M48"/>
</dbReference>
<dbReference type="GO" id="GO:0016020">
    <property type="term" value="C:membrane"/>
    <property type="evidence" value="ECO:0007669"/>
    <property type="project" value="TreeGrafter"/>
</dbReference>
<keyword evidence="1 6" id="KW-0645">Protease</keyword>
<dbReference type="EMBL" id="CP042476">
    <property type="protein sequence ID" value="QED36251.1"/>
    <property type="molecule type" value="Genomic_DNA"/>
</dbReference>
<evidence type="ECO:0000256" key="6">
    <source>
        <dbReference type="RuleBase" id="RU003983"/>
    </source>
</evidence>
<dbReference type="InterPro" id="IPR051156">
    <property type="entry name" value="Mito/Outer_Membr_Metalloprot"/>
</dbReference>
<evidence type="ECO:0000259" key="7">
    <source>
        <dbReference type="Pfam" id="PF01435"/>
    </source>
</evidence>
<sequence length="255" mass="27739">MGKTMIRLFIAAAIIIFGIIKFCSSAEENPYTGETQYVGLNPEEEIALGLQTAPMLIKEYGGLSSNSPAREKVQETGRKLVANSIANSSPYKYEFYLLADTQTINAFALPGGPIFITEALYSRLQNINQLAGVLGHEIGHVIGRHSAERMAQQGFTNSVLTAVAVGSESQGATQIAAVAGNLINMKYGRGDELDSDNLGVKIMMDAGYDPEALIEVMEILKKAGGPNRTPEFQSTHPDPDNRVEKIREAIKQYRK</sequence>
<dbReference type="Proteomes" id="UP000321954">
    <property type="component" value="Chromosome"/>
</dbReference>
<comment type="cofactor">
    <cofactor evidence="6">
        <name>Zn(2+)</name>
        <dbReference type="ChEBI" id="CHEBI:29105"/>
    </cofactor>
    <text evidence="6">Binds 1 zinc ion per subunit.</text>
</comment>
<accession>A0A5B8YFB4</accession>
<dbReference type="PANTHER" id="PTHR22726">
    <property type="entry name" value="METALLOENDOPEPTIDASE OMA1"/>
    <property type="match status" value="1"/>
</dbReference>
<dbReference type="AlphaFoldDB" id="A0A5B8YFB4"/>
<dbReference type="OrthoDB" id="9810445at2"/>
<keyword evidence="4 6" id="KW-0862">Zinc</keyword>
<evidence type="ECO:0000313" key="8">
    <source>
        <dbReference type="EMBL" id="QED36251.1"/>
    </source>
</evidence>
<evidence type="ECO:0000256" key="2">
    <source>
        <dbReference type="ARBA" id="ARBA00022723"/>
    </source>
</evidence>
<dbReference type="GO" id="GO:0051603">
    <property type="term" value="P:proteolysis involved in protein catabolic process"/>
    <property type="evidence" value="ECO:0007669"/>
    <property type="project" value="TreeGrafter"/>
</dbReference>
<keyword evidence="2" id="KW-0479">Metal-binding</keyword>
<keyword evidence="9" id="KW-1185">Reference proteome</keyword>
<organism evidence="8 9">
    <name type="scientific">Antarcticibacterium arcticum</name>
    <dbReference type="NCBI Taxonomy" id="2585771"/>
    <lineage>
        <taxon>Bacteria</taxon>
        <taxon>Pseudomonadati</taxon>
        <taxon>Bacteroidota</taxon>
        <taxon>Flavobacteriia</taxon>
        <taxon>Flavobacteriales</taxon>
        <taxon>Flavobacteriaceae</taxon>
        <taxon>Antarcticibacterium</taxon>
    </lineage>
</organism>